<protein>
    <submittedName>
        <fullName evidence="1">Uncharacterized protein</fullName>
    </submittedName>
</protein>
<dbReference type="AlphaFoldDB" id="A0A367IL85"/>
<reference evidence="1 2" key="1">
    <citation type="journal article" date="2018" name="G3 (Bethesda)">
        <title>Phylogenetic and Phylogenomic Definition of Rhizopus Species.</title>
        <authorList>
            <person name="Gryganskyi A.P."/>
            <person name="Golan J."/>
            <person name="Dolatabadi S."/>
            <person name="Mondo S."/>
            <person name="Robb S."/>
            <person name="Idnurm A."/>
            <person name="Muszewska A."/>
            <person name="Steczkiewicz K."/>
            <person name="Masonjones S."/>
            <person name="Liao H.L."/>
            <person name="Gajdeczka M.T."/>
            <person name="Anike F."/>
            <person name="Vuek A."/>
            <person name="Anishchenko I.M."/>
            <person name="Voigt K."/>
            <person name="de Hoog G.S."/>
            <person name="Smith M.E."/>
            <person name="Heitman J."/>
            <person name="Vilgalys R."/>
            <person name="Stajich J.E."/>
        </authorList>
    </citation>
    <scope>NUCLEOTIDE SEQUENCE [LARGE SCALE GENOMIC DNA]</scope>
    <source>
        <strain evidence="1 2">CBS 357.93</strain>
    </source>
</reference>
<feature type="non-terminal residue" evidence="1">
    <location>
        <position position="1"/>
    </location>
</feature>
<organism evidence="1 2">
    <name type="scientific">Rhizopus azygosporus</name>
    <name type="common">Rhizopus microsporus var. azygosporus</name>
    <dbReference type="NCBI Taxonomy" id="86630"/>
    <lineage>
        <taxon>Eukaryota</taxon>
        <taxon>Fungi</taxon>
        <taxon>Fungi incertae sedis</taxon>
        <taxon>Mucoromycota</taxon>
        <taxon>Mucoromycotina</taxon>
        <taxon>Mucoromycetes</taxon>
        <taxon>Mucorales</taxon>
        <taxon>Mucorineae</taxon>
        <taxon>Rhizopodaceae</taxon>
        <taxon>Rhizopus</taxon>
    </lineage>
</organism>
<accession>A0A367IL85</accession>
<keyword evidence="2" id="KW-1185">Reference proteome</keyword>
<comment type="caution">
    <text evidence="1">The sequence shown here is derived from an EMBL/GenBank/DDBJ whole genome shotgun (WGS) entry which is preliminary data.</text>
</comment>
<feature type="non-terminal residue" evidence="1">
    <location>
        <position position="77"/>
    </location>
</feature>
<name>A0A367IL85_RHIAZ</name>
<dbReference type="OrthoDB" id="337660at2759"/>
<evidence type="ECO:0000313" key="1">
    <source>
        <dbReference type="EMBL" id="RCH78393.1"/>
    </source>
</evidence>
<proteinExistence type="predicted"/>
<gene>
    <name evidence="1" type="ORF">CU097_000866</name>
</gene>
<dbReference type="STRING" id="86630.A0A367IL85"/>
<evidence type="ECO:0000313" key="2">
    <source>
        <dbReference type="Proteomes" id="UP000252139"/>
    </source>
</evidence>
<dbReference type="Proteomes" id="UP000252139">
    <property type="component" value="Unassembled WGS sequence"/>
</dbReference>
<sequence>YNSLLKLHKSIQFLDNPEEKGAGRIFMNNVRGWIGGSLMGSMKLSGEEITKEKFTGNVTDWSIGHWTNTVDPTDREA</sequence>
<dbReference type="EMBL" id="PJQL01005202">
    <property type="protein sequence ID" value="RCH78393.1"/>
    <property type="molecule type" value="Genomic_DNA"/>
</dbReference>